<comment type="caution">
    <text evidence="2">The sequence shown here is derived from an EMBL/GenBank/DDBJ whole genome shotgun (WGS) entry which is preliminary data.</text>
</comment>
<dbReference type="InterPro" id="IPR003607">
    <property type="entry name" value="HD/PDEase_dom"/>
</dbReference>
<reference evidence="2 3" key="1">
    <citation type="submission" date="2019-07" db="EMBL/GenBank/DDBJ databases">
        <authorList>
            <person name="Kim J."/>
        </authorList>
    </citation>
    <scope>NUCLEOTIDE SEQUENCE [LARGE SCALE GENOMIC DNA]</scope>
    <source>
        <strain evidence="2 3">JC52</strain>
    </source>
</reference>
<dbReference type="Gene3D" id="1.10.3210.10">
    <property type="entry name" value="Hypothetical protein af1432"/>
    <property type="match status" value="1"/>
</dbReference>
<dbReference type="Proteomes" id="UP000317036">
    <property type="component" value="Unassembled WGS sequence"/>
</dbReference>
<evidence type="ECO:0000259" key="1">
    <source>
        <dbReference type="PROSITE" id="PS51832"/>
    </source>
</evidence>
<evidence type="ECO:0000313" key="2">
    <source>
        <dbReference type="EMBL" id="TVY11566.1"/>
    </source>
</evidence>
<dbReference type="PANTHER" id="PTHR43155:SF2">
    <property type="entry name" value="CYCLIC DI-GMP PHOSPHODIESTERASE PA4108"/>
    <property type="match status" value="1"/>
</dbReference>
<dbReference type="SMART" id="SM00471">
    <property type="entry name" value="HDc"/>
    <property type="match status" value="1"/>
</dbReference>
<proteinExistence type="predicted"/>
<dbReference type="AlphaFoldDB" id="A0A559KHI0"/>
<accession>A0A559KHI0</accession>
<protein>
    <submittedName>
        <fullName evidence="2">HD-GYP domain-containing protein</fullName>
    </submittedName>
</protein>
<dbReference type="OrthoDB" id="9759601at2"/>
<gene>
    <name evidence="2" type="ORF">FPZ49_02365</name>
</gene>
<dbReference type="InterPro" id="IPR037522">
    <property type="entry name" value="HD_GYP_dom"/>
</dbReference>
<dbReference type="CDD" id="cd00077">
    <property type="entry name" value="HDc"/>
    <property type="match status" value="1"/>
</dbReference>
<dbReference type="EMBL" id="VNJI01000002">
    <property type="protein sequence ID" value="TVY11566.1"/>
    <property type="molecule type" value="Genomic_DNA"/>
</dbReference>
<evidence type="ECO:0000313" key="3">
    <source>
        <dbReference type="Proteomes" id="UP000317036"/>
    </source>
</evidence>
<dbReference type="PANTHER" id="PTHR43155">
    <property type="entry name" value="CYCLIC DI-GMP PHOSPHODIESTERASE PA4108-RELATED"/>
    <property type="match status" value="1"/>
</dbReference>
<dbReference type="PROSITE" id="PS51832">
    <property type="entry name" value="HD_GYP"/>
    <property type="match status" value="1"/>
</dbReference>
<feature type="domain" description="HD-GYP" evidence="1">
    <location>
        <begin position="113"/>
        <end position="309"/>
    </location>
</feature>
<sequence>MRLLPTRTCTPGMRLGRCIFSEEGIILLNENVELTQGLIQRLQQYGVDFVYIKDAVTDDIQIEDPLSGETRMKAITEIRTHYRAFMETTGQRKLSKSHVLGKAFGNVMKMILDDLNEKPGTMIMLMNMNVLNTYLYQHSLNVCVYTTMLGMVNGYSRDDLMTLGLGALLHDIGKTKINQALIQKPGRLTSEEFDEIKKHTEIGFRMLKDEPNMPLLSAHCAFQHHERENGSGYPRGIKGKEIHDYAKWIAVADSYDAMTTHRAHRLAMLPHQAMENLFAGVGTLYEQKKVALFRDNVAIYPLGLTVTLSSGERGVVVRINPAVPQRPVVRVLEGPDGEIFKAPYEVDLSSKLTVFVSKVDEH</sequence>
<organism evidence="2 3">
    <name type="scientific">Paenibacillus cremeus</name>
    <dbReference type="NCBI Taxonomy" id="2163881"/>
    <lineage>
        <taxon>Bacteria</taxon>
        <taxon>Bacillati</taxon>
        <taxon>Bacillota</taxon>
        <taxon>Bacilli</taxon>
        <taxon>Bacillales</taxon>
        <taxon>Paenibacillaceae</taxon>
        <taxon>Paenibacillus</taxon>
    </lineage>
</organism>
<dbReference type="Pfam" id="PF13487">
    <property type="entry name" value="HD_5"/>
    <property type="match status" value="1"/>
</dbReference>
<keyword evidence="3" id="KW-1185">Reference proteome</keyword>
<name>A0A559KHI0_9BACL</name>
<dbReference type="SUPFAM" id="SSF109604">
    <property type="entry name" value="HD-domain/PDEase-like"/>
    <property type="match status" value="1"/>
</dbReference>
<dbReference type="RefSeq" id="WP_144842792.1">
    <property type="nucleotide sequence ID" value="NZ_VNJI01000002.1"/>
</dbReference>